<dbReference type="PROSITE" id="PS51613">
    <property type="entry name" value="SAM_MT_RRMJ"/>
    <property type="match status" value="1"/>
</dbReference>
<dbReference type="GO" id="GO:0004483">
    <property type="term" value="F:methyltransferase cap1 activity"/>
    <property type="evidence" value="ECO:0007669"/>
    <property type="project" value="UniProtKB-UniRule"/>
</dbReference>
<feature type="compositionally biased region" description="Basic residues" evidence="2">
    <location>
        <begin position="927"/>
        <end position="939"/>
    </location>
</feature>
<feature type="region of interest" description="Disordered" evidence="2">
    <location>
        <begin position="349"/>
        <end position="369"/>
    </location>
</feature>
<dbReference type="GO" id="GO:0006355">
    <property type="term" value="P:regulation of DNA-templated transcription"/>
    <property type="evidence" value="ECO:0007669"/>
    <property type="project" value="InterPro"/>
</dbReference>
<reference evidence="7" key="1">
    <citation type="submission" date="2016-06" db="UniProtKB">
        <authorList>
            <consortium name="WormBaseParasite"/>
        </authorList>
    </citation>
    <scope>IDENTIFICATION</scope>
</reference>
<evidence type="ECO:0000313" key="6">
    <source>
        <dbReference type="Proteomes" id="UP000275846"/>
    </source>
</evidence>
<dbReference type="InterPro" id="IPR025816">
    <property type="entry name" value="RrmJ-type_MeTrfase"/>
</dbReference>
<dbReference type="EC" id="2.1.1.57" evidence="1"/>
<feature type="domain" description="G-patch" evidence="3">
    <location>
        <begin position="312"/>
        <end position="358"/>
    </location>
</feature>
<sequence>MTERRGDSPDSSETSELLVLAIDLTPVWWGTYAPEGFLLPNFIEAVLAFVNVHLMLSPLNETAILGVTPERTEFLWPSKMLKKADDRATYDGQYEALAILGETVRQKAYDLVSSCESLNCTVAFSGAIIKALCYFMRRCRELRPTVALPTNMSADAAPNFEDELSGLLRGSLRARILVIRAAEDAASQYLPLMNSVFTAQKLRVPIDACIIPPTTVSSTPEDLRHTSVLHDFSYSSLFQQAADLTGGIYLRVPRPAGLLQYLISVFLPRVSMRSVLILPDSRNSGPSLGVDFRAACFCHRQLVDLAYINEPIDSKAWKMMKDMGYEYGKGLGADSQGRTEVVPVEMKKDRRGLGMTKSTSARDSATPKFDFHRGPNAWHENMEEPEVDDDHVWMWSRWDDPSSAEDILQATRPKEQAQTAVAELTASALKSFQHLFMSPTSSEALGEPVFEMRGQTLYCSKLLLHELFDYKDELDSIPRDQLIAARMRSNPFEDVRKGIFMNSLELFDHCCLRTILRVKYTDFDANEAVHTRCNNIARISQGKFSVVRFRSSVMLPSIRRLCSPGGVEEAVNSKHDLTRSLGFFICIHSGRIYECSKILIPFLFFFFRAAMKMANMDQLLGFLFSRATSEDEVLHFADICAGPGGFSEYLLWRRCNPPLPDKVTTDSEEKEAVDATASNGRQKLELDRADIKARGYGMTLVGECDFKLKDFVAGPVEAFWPHYGTCKNGDITSWINLNSFANFIRKSTNGAGVSVVMADGGFDVSGQQNLQEVLSKRIYLCQCLCALTVLRPGGHFITKMFDVFTEFSADLVRLMSYVFREIAFIKPVTSRPANSERCVCPCFSAFVVYPTQHVPYKASNMYFPSSYLFLTNDNLLMAPGSRYFLCKGLLSTTSSMTGCPAASPSVENSLASPQKRLQPSTAPADKPKHKLPGSGRRLKAPVSATSSFGQCEQPADPVDTESAIGVLIRHLLDVNEKLRRLENEEKGEKPCTVLRLCHPEVVNEDGRFSNFLRQCNEE</sequence>
<dbReference type="EMBL" id="UYSU01036735">
    <property type="protein sequence ID" value="VDL98079.1"/>
    <property type="molecule type" value="Genomic_DNA"/>
</dbReference>
<dbReference type="Gene3D" id="3.40.50.410">
    <property type="entry name" value="von Willebrand factor, type A domain"/>
    <property type="match status" value="1"/>
</dbReference>
<name>A0A183T5E6_SCHSO</name>
<dbReference type="GO" id="GO:0006289">
    <property type="term" value="P:nucleotide-excision repair"/>
    <property type="evidence" value="ECO:0007669"/>
    <property type="project" value="InterPro"/>
</dbReference>
<keyword evidence="1" id="KW-0949">S-adenosyl-L-methionine</keyword>
<evidence type="ECO:0000259" key="3">
    <source>
        <dbReference type="PROSITE" id="PS50174"/>
    </source>
</evidence>
<dbReference type="AlphaFoldDB" id="A0A183T5E6"/>
<keyword evidence="1" id="KW-0489">Methyltransferase</keyword>
<dbReference type="GO" id="GO:0005737">
    <property type="term" value="C:cytoplasm"/>
    <property type="evidence" value="ECO:0007669"/>
    <property type="project" value="TreeGrafter"/>
</dbReference>
<keyword evidence="6" id="KW-1185">Reference proteome</keyword>
<dbReference type="Proteomes" id="UP000275846">
    <property type="component" value="Unassembled WGS sequence"/>
</dbReference>
<dbReference type="STRING" id="70667.A0A183T5E6"/>
<feature type="domain" description="RrmJ-type SAM-dependent 2'-O-MTase" evidence="4">
    <location>
        <begin position="604"/>
        <end position="844"/>
    </location>
</feature>
<protein>
    <recommendedName>
        <fullName evidence="1">Cap-specific mRNA (nucleoside-2'-O-)-methyltransferase 1</fullName>
        <ecNumber evidence="1">2.1.1.57</ecNumber>
    </recommendedName>
    <alternativeName>
        <fullName evidence="1">Cap1 2'O-ribose methyltransferase 1</fullName>
    </alternativeName>
</protein>
<proteinExistence type="predicted"/>
<dbReference type="Gene3D" id="3.40.50.12760">
    <property type="match status" value="2"/>
</dbReference>
<dbReference type="OrthoDB" id="17307at2759"/>
<keyword evidence="1" id="KW-0539">Nucleus</keyword>
<feature type="compositionally biased region" description="Polar residues" evidence="2">
    <location>
        <begin position="905"/>
        <end position="921"/>
    </location>
</feature>
<dbReference type="Pfam" id="PF01728">
    <property type="entry name" value="FtsJ"/>
    <property type="match status" value="1"/>
</dbReference>
<feature type="region of interest" description="Disordered" evidence="2">
    <location>
        <begin position="901"/>
        <end position="939"/>
    </location>
</feature>
<dbReference type="GO" id="GO:0016556">
    <property type="term" value="P:mRNA modification"/>
    <property type="evidence" value="ECO:0007669"/>
    <property type="project" value="UniProtKB-UniRule"/>
</dbReference>
<organism evidence="7">
    <name type="scientific">Schistocephalus solidus</name>
    <name type="common">Tapeworm</name>
    <dbReference type="NCBI Taxonomy" id="70667"/>
    <lineage>
        <taxon>Eukaryota</taxon>
        <taxon>Metazoa</taxon>
        <taxon>Spiralia</taxon>
        <taxon>Lophotrochozoa</taxon>
        <taxon>Platyhelminthes</taxon>
        <taxon>Cestoda</taxon>
        <taxon>Eucestoda</taxon>
        <taxon>Diphyllobothriidea</taxon>
        <taxon>Diphyllobothriidae</taxon>
        <taxon>Schistocephalus</taxon>
    </lineage>
</organism>
<dbReference type="PROSITE" id="PS50174">
    <property type="entry name" value="G_PATCH"/>
    <property type="match status" value="1"/>
</dbReference>
<dbReference type="InterPro" id="IPR002877">
    <property type="entry name" value="RNA_MeTrfase_FtsJ_dom"/>
</dbReference>
<dbReference type="SMART" id="SM00443">
    <property type="entry name" value="G_patch"/>
    <property type="match status" value="1"/>
</dbReference>
<dbReference type="InterPro" id="IPR000467">
    <property type="entry name" value="G_patch_dom"/>
</dbReference>
<comment type="function">
    <text evidence="1">S-adenosyl-L-methionine-dependent methyltransferase that mediates RNA cap1 2'-O-ribose methylation to the 5'-cap structure of RNAs. Methylates the ribose of the first nucleotide of a m(7)GpppG-capped mRNA to produce m(7)GpppNmp (cap1).</text>
</comment>
<comment type="catalytic activity">
    <reaction evidence="1">
        <text>a 5'-end (N(7)-methyl 5'-triphosphoguanosine)-ribonucleoside in mRNA + S-adenosyl-L-methionine = a 5'-end (N(7)-methyl 5'-triphosphoguanosine)-(2'-O-methyl-ribonucleoside) in mRNA + S-adenosyl-L-homocysteine + H(+)</text>
        <dbReference type="Rhea" id="RHEA:67020"/>
        <dbReference type="Rhea" id="RHEA-COMP:17167"/>
        <dbReference type="Rhea" id="RHEA-COMP:17168"/>
        <dbReference type="ChEBI" id="CHEBI:15378"/>
        <dbReference type="ChEBI" id="CHEBI:57856"/>
        <dbReference type="ChEBI" id="CHEBI:59789"/>
        <dbReference type="ChEBI" id="CHEBI:156461"/>
        <dbReference type="ChEBI" id="CHEBI:167609"/>
        <dbReference type="EC" id="2.1.1.57"/>
    </reaction>
</comment>
<dbReference type="GO" id="GO:0006370">
    <property type="term" value="P:7-methylguanosine mRNA capping"/>
    <property type="evidence" value="ECO:0007669"/>
    <property type="project" value="UniProtKB-UniRule"/>
</dbReference>
<dbReference type="GO" id="GO:0000439">
    <property type="term" value="C:transcription factor TFIIH core complex"/>
    <property type="evidence" value="ECO:0007669"/>
    <property type="project" value="InterPro"/>
</dbReference>
<evidence type="ECO:0000259" key="4">
    <source>
        <dbReference type="PROSITE" id="PS51613"/>
    </source>
</evidence>
<evidence type="ECO:0000313" key="7">
    <source>
        <dbReference type="WBParaSite" id="SSLN_0001213901-mRNA-1"/>
    </source>
</evidence>
<dbReference type="GO" id="GO:0032259">
    <property type="term" value="P:methylation"/>
    <property type="evidence" value="ECO:0007669"/>
    <property type="project" value="UniProtKB-KW"/>
</dbReference>
<dbReference type="InterPro" id="IPR029063">
    <property type="entry name" value="SAM-dependent_MTases_sf"/>
</dbReference>
<gene>
    <name evidence="5" type="ORF">SSLN_LOCUS11694</name>
</gene>
<dbReference type="Pfam" id="PF03850">
    <property type="entry name" value="Tfb4"/>
    <property type="match status" value="2"/>
</dbReference>
<dbReference type="PANTHER" id="PTHR16121:SF0">
    <property type="entry name" value="CAP-SPECIFIC MRNA (NUCLEOSIDE-2'-O-)-METHYLTRANSFERASE 1"/>
    <property type="match status" value="1"/>
</dbReference>
<dbReference type="GO" id="GO:0003676">
    <property type="term" value="F:nucleic acid binding"/>
    <property type="evidence" value="ECO:0007669"/>
    <property type="project" value="UniProtKB-UniRule"/>
</dbReference>
<keyword evidence="1" id="KW-0506">mRNA capping</keyword>
<keyword evidence="1" id="KW-0808">Transferase</keyword>
<dbReference type="InterPro" id="IPR004600">
    <property type="entry name" value="TFIIH_Tfb4/GTF2H3"/>
</dbReference>
<evidence type="ECO:0000256" key="2">
    <source>
        <dbReference type="SAM" id="MobiDB-lite"/>
    </source>
</evidence>
<dbReference type="InterPro" id="IPR036465">
    <property type="entry name" value="vWFA_dom_sf"/>
</dbReference>
<comment type="subcellular location">
    <subcellularLocation>
        <location evidence="1">Nucleus</location>
    </subcellularLocation>
</comment>
<dbReference type="Pfam" id="PF01585">
    <property type="entry name" value="G-patch"/>
    <property type="match status" value="1"/>
</dbReference>
<reference evidence="5 6" key="2">
    <citation type="submission" date="2018-11" db="EMBL/GenBank/DDBJ databases">
        <authorList>
            <consortium name="Pathogen Informatics"/>
        </authorList>
    </citation>
    <scope>NUCLEOTIDE SEQUENCE [LARGE SCALE GENOMIC DNA]</scope>
    <source>
        <strain evidence="5 6">NST_G2</strain>
    </source>
</reference>
<dbReference type="WBParaSite" id="SSLN_0001213901-mRNA-1">
    <property type="protein sequence ID" value="SSLN_0001213901-mRNA-1"/>
    <property type="gene ID" value="SSLN_0001213901"/>
</dbReference>
<dbReference type="SUPFAM" id="SSF53335">
    <property type="entry name" value="S-adenosyl-L-methionine-dependent methyltransferases"/>
    <property type="match status" value="1"/>
</dbReference>
<keyword evidence="1" id="KW-0507">mRNA processing</keyword>
<dbReference type="InterPro" id="IPR050851">
    <property type="entry name" value="mRNA_Cap_2O-Ribose_MeTrfase"/>
</dbReference>
<evidence type="ECO:0000313" key="5">
    <source>
        <dbReference type="EMBL" id="VDL98079.1"/>
    </source>
</evidence>
<dbReference type="PANTHER" id="PTHR16121">
    <property type="entry name" value="CAP-SPECIFIC MRNA (NUCLEOSIDE-2'-O-)-METHYLTRANSFERASE 1-RELATED"/>
    <property type="match status" value="1"/>
</dbReference>
<evidence type="ECO:0000256" key="1">
    <source>
        <dbReference type="RuleBase" id="RU368012"/>
    </source>
</evidence>
<accession>A0A183T5E6</accession>